<evidence type="ECO:0000313" key="2">
    <source>
        <dbReference type="Proteomes" id="UP001497623"/>
    </source>
</evidence>
<name>A0AAV2QWK7_MEGNR</name>
<keyword evidence="2" id="KW-1185">Reference proteome</keyword>
<gene>
    <name evidence="1" type="ORF">MNOR_LOCUS16345</name>
</gene>
<feature type="non-terminal residue" evidence="1">
    <location>
        <position position="154"/>
    </location>
</feature>
<dbReference type="Proteomes" id="UP001497623">
    <property type="component" value="Unassembled WGS sequence"/>
</dbReference>
<protein>
    <submittedName>
        <fullName evidence="1">Uncharacterized protein</fullName>
    </submittedName>
</protein>
<accession>A0AAV2QWK7</accession>
<comment type="caution">
    <text evidence="1">The sequence shown here is derived from an EMBL/GenBank/DDBJ whole genome shotgun (WGS) entry which is preliminary data.</text>
</comment>
<evidence type="ECO:0000313" key="1">
    <source>
        <dbReference type="EMBL" id="CAL4098872.1"/>
    </source>
</evidence>
<dbReference type="EMBL" id="CAXKWB010010679">
    <property type="protein sequence ID" value="CAL4098872.1"/>
    <property type="molecule type" value="Genomic_DNA"/>
</dbReference>
<proteinExistence type="predicted"/>
<organism evidence="1 2">
    <name type="scientific">Meganyctiphanes norvegica</name>
    <name type="common">Northern krill</name>
    <name type="synonym">Thysanopoda norvegica</name>
    <dbReference type="NCBI Taxonomy" id="48144"/>
    <lineage>
        <taxon>Eukaryota</taxon>
        <taxon>Metazoa</taxon>
        <taxon>Ecdysozoa</taxon>
        <taxon>Arthropoda</taxon>
        <taxon>Crustacea</taxon>
        <taxon>Multicrustacea</taxon>
        <taxon>Malacostraca</taxon>
        <taxon>Eumalacostraca</taxon>
        <taxon>Eucarida</taxon>
        <taxon>Euphausiacea</taxon>
        <taxon>Euphausiidae</taxon>
        <taxon>Meganyctiphanes</taxon>
    </lineage>
</organism>
<dbReference type="AlphaFoldDB" id="A0AAV2QWK7"/>
<sequence length="154" mass="16691">MRLLTMTGKTIISALADRRASQKSLTLFQRESHGTDLQSVLTAGHGGEDVKAVACAQDKAGSVPTGVTEAAAEGHTPTLQAPHAHRRQVLQSTLHTDRYGSLPMLQRREEEGPIDEWISVKDEKRLVAEHTGRPAGPHRCQSRQDEAAGVIITV</sequence>
<reference evidence="1 2" key="1">
    <citation type="submission" date="2024-05" db="EMBL/GenBank/DDBJ databases">
        <authorList>
            <person name="Wallberg A."/>
        </authorList>
    </citation>
    <scope>NUCLEOTIDE SEQUENCE [LARGE SCALE GENOMIC DNA]</scope>
</reference>